<dbReference type="InterPro" id="IPR050678">
    <property type="entry name" value="DNA_Partitioning_ATPase"/>
</dbReference>
<evidence type="ECO:0000313" key="3">
    <source>
        <dbReference type="Proteomes" id="UP001183127"/>
    </source>
</evidence>
<dbReference type="Gene3D" id="3.40.50.300">
    <property type="entry name" value="P-loop containing nucleotide triphosphate hydrolases"/>
    <property type="match status" value="1"/>
</dbReference>
<dbReference type="SUPFAM" id="SSF52540">
    <property type="entry name" value="P-loop containing nucleoside triphosphate hydrolases"/>
    <property type="match status" value="1"/>
</dbReference>
<dbReference type="PANTHER" id="PTHR13696:SF52">
    <property type="entry name" value="PARA FAMILY PROTEIN CT_582"/>
    <property type="match status" value="1"/>
</dbReference>
<dbReference type="CDD" id="cd02042">
    <property type="entry name" value="ParAB_family"/>
    <property type="match status" value="1"/>
</dbReference>
<proteinExistence type="predicted"/>
<dbReference type="Proteomes" id="UP001183127">
    <property type="component" value="Chromosome"/>
</dbReference>
<organism evidence="2 3">
    <name type="scientific">Pseudomonas entomophila</name>
    <dbReference type="NCBI Taxonomy" id="312306"/>
    <lineage>
        <taxon>Bacteria</taxon>
        <taxon>Pseudomonadati</taxon>
        <taxon>Pseudomonadota</taxon>
        <taxon>Gammaproteobacteria</taxon>
        <taxon>Pseudomonadales</taxon>
        <taxon>Pseudomonadaceae</taxon>
        <taxon>Pseudomonas</taxon>
    </lineage>
</organism>
<protein>
    <submittedName>
        <fullName evidence="2">ParA family protein</fullName>
    </submittedName>
</protein>
<dbReference type="PANTHER" id="PTHR13696">
    <property type="entry name" value="P-LOOP CONTAINING NUCLEOSIDE TRIPHOSPHATE HYDROLASE"/>
    <property type="match status" value="1"/>
</dbReference>
<dbReference type="Pfam" id="PF13614">
    <property type="entry name" value="AAA_31"/>
    <property type="match status" value="1"/>
</dbReference>
<reference evidence="2 3" key="1">
    <citation type="submission" date="2023-08" db="EMBL/GenBank/DDBJ databases">
        <title>Complete Genome Sequence of Pseudomonas entomophila TVIN A01.</title>
        <authorList>
            <person name="Shelke T."/>
            <person name="Mahar N.S."/>
            <person name="Gupta I."/>
            <person name="Gupta V."/>
        </authorList>
    </citation>
    <scope>NUCLEOTIDE SEQUENCE [LARGE SCALE GENOMIC DNA]</scope>
    <source>
        <strain evidence="2 3">TVIN-A01</strain>
    </source>
</reference>
<feature type="domain" description="AAA" evidence="1">
    <location>
        <begin position="1"/>
        <end position="198"/>
    </location>
</feature>
<accession>A0ABY9QUV6</accession>
<dbReference type="InterPro" id="IPR027417">
    <property type="entry name" value="P-loop_NTPase"/>
</dbReference>
<name>A0ABY9QUV6_9PSED</name>
<evidence type="ECO:0000313" key="2">
    <source>
        <dbReference type="EMBL" id="WMW07838.1"/>
    </source>
</evidence>
<dbReference type="GeneID" id="32806735"/>
<dbReference type="EMBL" id="CP132921">
    <property type="protein sequence ID" value="WMW07838.1"/>
    <property type="molecule type" value="Genomic_DNA"/>
</dbReference>
<evidence type="ECO:0000259" key="1">
    <source>
        <dbReference type="Pfam" id="PF13614"/>
    </source>
</evidence>
<gene>
    <name evidence="2" type="ORF">RAH46_11015</name>
</gene>
<dbReference type="RefSeq" id="WP_044488272.1">
    <property type="nucleotide sequence ID" value="NZ_CP132921.1"/>
</dbReference>
<dbReference type="InterPro" id="IPR025669">
    <property type="entry name" value="AAA_dom"/>
</dbReference>
<sequence>MKSIAFFNNKGGVGKTTLLCNLAAHFALQEGKKVLIIDADPQSNATAYLLPNAQIQNIYSDQTLPNLYEYYEPIARGKGFPEQQPLIVKSPRFGVDLVPGHPRFALREDLLAKDWGDTLIGDDRGLQTTFTFAHLLNKSAKHYDYVFIDMGPSLGAINRSILLAADHFLTPMSADLFSLMAIENIILSLKTWRDELSAGLDFFERKNKYRYEQDSSEIKWKISFLGYVMQQYKAKSVRGELRAVASYDKIIQKFPADISELEMAFGLKSPETADLGKFPSLYSLVPMSQTANAPIFSLGSSDGVVGAHFAKVDESKYMFAEIANRVKARLALAENFK</sequence>
<keyword evidence="3" id="KW-1185">Reference proteome</keyword>